<reference evidence="2 3" key="1">
    <citation type="submission" date="2020-07" db="EMBL/GenBank/DDBJ databases">
        <title>Complete genome sequence of Mycolicibacterium litorale like strain isolated from cardiac implantable electronic device infection.</title>
        <authorList>
            <person name="Fukano H."/>
            <person name="Miyama H."/>
            <person name="Hoshino Y."/>
        </authorList>
    </citation>
    <scope>NUCLEOTIDE SEQUENCE [LARGE SCALE GENOMIC DNA]</scope>
    <source>
        <strain evidence="2 3">NIIDNTM18</strain>
    </source>
</reference>
<evidence type="ECO:0000259" key="1">
    <source>
        <dbReference type="PROSITE" id="PS50943"/>
    </source>
</evidence>
<protein>
    <recommendedName>
        <fullName evidence="1">HTH cro/C1-type domain-containing protein</fullName>
    </recommendedName>
</protein>
<sequence>MARTSEEKWEPLDSLGTSGETVAKNIRRIRTERGLPYTELAERLERVGREIPTWGLRKIESGGRRVDVDDLMALASVLGVSPVTFLMPARKDDGSEVTVDDHVPITGWRKPISARWVWGWLTAGQPLIHGTLGSFVALAWPSWEREQFDMDVYQQIEKQKMERAYRGSNGND</sequence>
<evidence type="ECO:0000313" key="2">
    <source>
        <dbReference type="EMBL" id="BCI55706.1"/>
    </source>
</evidence>
<dbReference type="EMBL" id="AP023287">
    <property type="protein sequence ID" value="BCI55706.1"/>
    <property type="molecule type" value="Genomic_DNA"/>
</dbReference>
<name>A0A6S6PCH9_9MYCO</name>
<dbReference type="SUPFAM" id="SSF47413">
    <property type="entry name" value="lambda repressor-like DNA-binding domains"/>
    <property type="match status" value="1"/>
</dbReference>
<dbReference type="CDD" id="cd00093">
    <property type="entry name" value="HTH_XRE"/>
    <property type="match status" value="1"/>
</dbReference>
<gene>
    <name evidence="2" type="ORF">NIIDNTM18_49840</name>
</gene>
<dbReference type="RefSeq" id="WP_185293365.1">
    <property type="nucleotide sequence ID" value="NZ_AP023287.1"/>
</dbReference>
<dbReference type="SMART" id="SM00530">
    <property type="entry name" value="HTH_XRE"/>
    <property type="match status" value="1"/>
</dbReference>
<dbReference type="InterPro" id="IPR001387">
    <property type="entry name" value="Cro/C1-type_HTH"/>
</dbReference>
<dbReference type="PROSITE" id="PS50943">
    <property type="entry name" value="HTH_CROC1"/>
    <property type="match status" value="1"/>
</dbReference>
<dbReference type="InterPro" id="IPR010982">
    <property type="entry name" value="Lambda_DNA-bd_dom_sf"/>
</dbReference>
<feature type="domain" description="HTH cro/C1-type" evidence="1">
    <location>
        <begin position="26"/>
        <end position="85"/>
    </location>
</feature>
<dbReference type="Proteomes" id="UP000515734">
    <property type="component" value="Chromosome"/>
</dbReference>
<organism evidence="2 3">
    <name type="scientific">Mycolicibacterium litorale</name>
    <dbReference type="NCBI Taxonomy" id="758802"/>
    <lineage>
        <taxon>Bacteria</taxon>
        <taxon>Bacillati</taxon>
        <taxon>Actinomycetota</taxon>
        <taxon>Actinomycetes</taxon>
        <taxon>Mycobacteriales</taxon>
        <taxon>Mycobacteriaceae</taxon>
        <taxon>Mycolicibacterium</taxon>
    </lineage>
</organism>
<evidence type="ECO:0000313" key="3">
    <source>
        <dbReference type="Proteomes" id="UP000515734"/>
    </source>
</evidence>
<dbReference type="Pfam" id="PF01381">
    <property type="entry name" value="HTH_3"/>
    <property type="match status" value="1"/>
</dbReference>
<proteinExistence type="predicted"/>
<dbReference type="AlphaFoldDB" id="A0A6S6PCH9"/>
<dbReference type="Gene3D" id="1.10.260.40">
    <property type="entry name" value="lambda repressor-like DNA-binding domains"/>
    <property type="match status" value="1"/>
</dbReference>
<accession>A0A6S6PCH9</accession>
<dbReference type="GO" id="GO:0003677">
    <property type="term" value="F:DNA binding"/>
    <property type="evidence" value="ECO:0007669"/>
    <property type="project" value="InterPro"/>
</dbReference>